<evidence type="ECO:0008006" key="5">
    <source>
        <dbReference type="Google" id="ProtNLM"/>
    </source>
</evidence>
<feature type="transmembrane region" description="Helical" evidence="2">
    <location>
        <begin position="50"/>
        <end position="71"/>
    </location>
</feature>
<proteinExistence type="predicted"/>
<evidence type="ECO:0000256" key="1">
    <source>
        <dbReference type="SAM" id="MobiDB-lite"/>
    </source>
</evidence>
<sequence length="417" mass="45139">MPFPAAPFLSAVSFSSALFLSLLALPRLGVFVAMFAGVPIIMAQLRYPAVLLGTGAMVTSGGVIFLFASLLKTTMPGLAVLLYIGLCGLPALVVASLIRRGSPPLMIILSGAFQIVFFLGGIAFLLYEKTSGELWTALSKSLHQAVLIVMNTAIQNAQTTLTPDEKTRLMALEPMIYRTVVSIIPGMLASYGLMTSMALWGVSAALRKEETPTLSEKGPEDFLLPDPVIFLLIASLALFLVPTLSIRIIGTNLVMVLGALYAGQGVAILVHYVKKRKIGRWFWGVAALFVALQPLFFLLFSIIGVLDIWVDFRNVRGAAGGGRSSGKTVDQGGNSKDVSTPTNDSRCDALSASVVRIGDRKTHLLGKLGRRFRNNIPVWLTRYVHHVRNTGNDRGGAGFMVRTDLLWEKDGQWSHFS</sequence>
<keyword evidence="2" id="KW-0472">Membrane</keyword>
<feature type="compositionally biased region" description="Polar residues" evidence="1">
    <location>
        <begin position="327"/>
        <end position="344"/>
    </location>
</feature>
<feature type="transmembrane region" description="Helical" evidence="2">
    <location>
        <begin position="222"/>
        <end position="241"/>
    </location>
</feature>
<dbReference type="PANTHER" id="PTHR41324">
    <property type="entry name" value="MEMBRANE PROTEIN-RELATED"/>
    <property type="match status" value="1"/>
</dbReference>
<dbReference type="PANTHER" id="PTHR41324:SF1">
    <property type="entry name" value="DUF2232 DOMAIN-CONTAINING PROTEIN"/>
    <property type="match status" value="1"/>
</dbReference>
<dbReference type="InterPro" id="IPR018710">
    <property type="entry name" value="DUF2232"/>
</dbReference>
<protein>
    <recommendedName>
        <fullName evidence="5">DUF2232 domain-containing protein</fullName>
    </recommendedName>
</protein>
<feature type="transmembrane region" description="Helical" evidence="2">
    <location>
        <begin position="285"/>
        <end position="306"/>
    </location>
</feature>
<dbReference type="Pfam" id="PF09991">
    <property type="entry name" value="DUF2232"/>
    <property type="match status" value="1"/>
</dbReference>
<feature type="transmembrane region" description="Helical" evidence="2">
    <location>
        <begin position="175"/>
        <end position="202"/>
    </location>
</feature>
<dbReference type="AlphaFoldDB" id="C6HX93"/>
<feature type="transmembrane region" description="Helical" evidence="2">
    <location>
        <begin position="253"/>
        <end position="273"/>
    </location>
</feature>
<feature type="transmembrane region" description="Helical" evidence="2">
    <location>
        <begin position="105"/>
        <end position="127"/>
    </location>
</feature>
<evidence type="ECO:0000313" key="4">
    <source>
        <dbReference type="Proteomes" id="UP000009374"/>
    </source>
</evidence>
<feature type="region of interest" description="Disordered" evidence="1">
    <location>
        <begin position="318"/>
        <end position="346"/>
    </location>
</feature>
<feature type="transmembrane region" description="Helical" evidence="2">
    <location>
        <begin position="77"/>
        <end position="98"/>
    </location>
</feature>
<gene>
    <name evidence="3" type="ORF">UBAL3_92050175</name>
</gene>
<keyword evidence="2" id="KW-1133">Transmembrane helix</keyword>
<keyword evidence="2" id="KW-0812">Transmembrane</keyword>
<accession>C6HX93</accession>
<keyword evidence="4" id="KW-1185">Reference proteome</keyword>
<reference evidence="3 4" key="1">
    <citation type="journal article" date="2009" name="Appl. Environ. Microbiol.">
        <title>Community genomic and proteomic analyses of chemoautotrophic iron-oxidizing "Leptospirillum rubarum" (Group II) and "Leptospirillum ferrodiazotrophum" (Group III) bacteria in acid mine drainage biofilms.</title>
        <authorList>
            <person name="Goltsman D.S."/>
            <person name="Denef V.J."/>
            <person name="Singer S.W."/>
            <person name="VerBerkmoes N.C."/>
            <person name="Lefsrud M."/>
            <person name="Mueller R.S."/>
            <person name="Dick G.J."/>
            <person name="Sun C.L."/>
            <person name="Wheeler K.E."/>
            <person name="Zemla A."/>
            <person name="Baker B.J."/>
            <person name="Hauser L."/>
            <person name="Land M."/>
            <person name="Shah M.B."/>
            <person name="Thelen M.P."/>
            <person name="Hettich R.L."/>
            <person name="Banfield J.F."/>
        </authorList>
    </citation>
    <scope>NUCLEOTIDE SEQUENCE [LARGE SCALE GENOMIC DNA]</scope>
</reference>
<dbReference type="EMBL" id="GG693873">
    <property type="protein sequence ID" value="EES52803.1"/>
    <property type="molecule type" value="Genomic_DNA"/>
</dbReference>
<evidence type="ECO:0000313" key="3">
    <source>
        <dbReference type="EMBL" id="EES52803.1"/>
    </source>
</evidence>
<organism evidence="3 4">
    <name type="scientific">Leptospirillum ferrodiazotrophum</name>
    <dbReference type="NCBI Taxonomy" id="412449"/>
    <lineage>
        <taxon>Bacteria</taxon>
        <taxon>Pseudomonadati</taxon>
        <taxon>Nitrospirota</taxon>
        <taxon>Nitrospiria</taxon>
        <taxon>Nitrospirales</taxon>
        <taxon>Nitrospiraceae</taxon>
        <taxon>Leptospirillum</taxon>
    </lineage>
</organism>
<feature type="transmembrane region" description="Helical" evidence="2">
    <location>
        <begin position="12"/>
        <end position="38"/>
    </location>
</feature>
<evidence type="ECO:0000256" key="2">
    <source>
        <dbReference type="SAM" id="Phobius"/>
    </source>
</evidence>
<dbReference type="Proteomes" id="UP000009374">
    <property type="component" value="Unassembled WGS sequence"/>
</dbReference>
<name>C6HX93_9BACT</name>